<dbReference type="Proteomes" id="UP000267027">
    <property type="component" value="Unassembled WGS sequence"/>
</dbReference>
<reference evidence="2 3" key="2">
    <citation type="submission" date="2018-11" db="EMBL/GenBank/DDBJ databases">
        <authorList>
            <consortium name="Pathogen Informatics"/>
        </authorList>
    </citation>
    <scope>NUCLEOTIDE SEQUENCE [LARGE SCALE GENOMIC DNA]</scope>
    <source>
        <strain evidence="2 3">Costa Rica</strain>
    </source>
</reference>
<organism evidence="4">
    <name type="scientific">Angiostrongylus costaricensis</name>
    <name type="common">Nematode worm</name>
    <dbReference type="NCBI Taxonomy" id="334426"/>
    <lineage>
        <taxon>Eukaryota</taxon>
        <taxon>Metazoa</taxon>
        <taxon>Ecdysozoa</taxon>
        <taxon>Nematoda</taxon>
        <taxon>Chromadorea</taxon>
        <taxon>Rhabditida</taxon>
        <taxon>Rhabditina</taxon>
        <taxon>Rhabditomorpha</taxon>
        <taxon>Strongyloidea</taxon>
        <taxon>Metastrongylidae</taxon>
        <taxon>Angiostrongylus</taxon>
    </lineage>
</organism>
<name>A0A0R3PDM6_ANGCS</name>
<feature type="region of interest" description="Disordered" evidence="1">
    <location>
        <begin position="1"/>
        <end position="23"/>
    </location>
</feature>
<evidence type="ECO:0000256" key="1">
    <source>
        <dbReference type="SAM" id="MobiDB-lite"/>
    </source>
</evidence>
<proteinExistence type="predicted"/>
<gene>
    <name evidence="2" type="ORF">ACOC_LOCUS2061</name>
</gene>
<evidence type="ECO:0000313" key="3">
    <source>
        <dbReference type="Proteomes" id="UP000267027"/>
    </source>
</evidence>
<dbReference type="EMBL" id="UYYA01000364">
    <property type="protein sequence ID" value="VDM53646.1"/>
    <property type="molecule type" value="Genomic_DNA"/>
</dbReference>
<feature type="compositionally biased region" description="Basic and acidic residues" evidence="1">
    <location>
        <begin position="7"/>
        <end position="18"/>
    </location>
</feature>
<accession>A0A0R3PDM6</accession>
<sequence>MGLLGPKENEERERERGDGSAVEKSTGFQRLDIFGVVVDVSAAEHCFCVVTRHIINTAPLEMLAKMVIQVS</sequence>
<keyword evidence="3" id="KW-1185">Reference proteome</keyword>
<evidence type="ECO:0000313" key="2">
    <source>
        <dbReference type="EMBL" id="VDM53646.1"/>
    </source>
</evidence>
<dbReference type="AlphaFoldDB" id="A0A0R3PDM6"/>
<dbReference type="WBParaSite" id="ACOC_0000206001-mRNA-1">
    <property type="protein sequence ID" value="ACOC_0000206001-mRNA-1"/>
    <property type="gene ID" value="ACOC_0000206001"/>
</dbReference>
<protein>
    <submittedName>
        <fullName evidence="2 4">Uncharacterized protein</fullName>
    </submittedName>
</protein>
<evidence type="ECO:0000313" key="4">
    <source>
        <dbReference type="WBParaSite" id="ACOC_0000206001-mRNA-1"/>
    </source>
</evidence>
<reference evidence="4" key="1">
    <citation type="submission" date="2017-02" db="UniProtKB">
        <authorList>
            <consortium name="WormBaseParasite"/>
        </authorList>
    </citation>
    <scope>IDENTIFICATION</scope>
</reference>